<dbReference type="SUPFAM" id="SSF52141">
    <property type="entry name" value="Uracil-DNA glycosylase-like"/>
    <property type="match status" value="1"/>
</dbReference>
<dbReference type="GO" id="GO:0004844">
    <property type="term" value="F:uracil DNA N-glycosylase activity"/>
    <property type="evidence" value="ECO:0007669"/>
    <property type="project" value="UniProtKB-UniRule"/>
</dbReference>
<evidence type="ECO:0000256" key="11">
    <source>
        <dbReference type="RuleBase" id="RU003780"/>
    </source>
</evidence>
<dbReference type="FunFam" id="3.40.470.10:FF:000001">
    <property type="entry name" value="Uracil-DNA glycosylase"/>
    <property type="match status" value="1"/>
</dbReference>
<sequence>MFGNDWDEVLREEMGQPYFQELMEWLNHEYAEHVVFPPRSFLFQAFELTPFHEVKAVIVGQDPYHQLGQAHGLSFSVLPGVRIPPSLHNIYKEMSADLDIPVPLTGTLTPWAEEGVLLLNSILTVREGIPNSHQGKGWERFTDAVISKLNEGPQPVVFMLWGNYARKKGAIIDARRHEIIASAHPSPLSARHGFFGSRPFSRCNAFLSSHGRTPIDWRIRESDLEL</sequence>
<evidence type="ECO:0000256" key="1">
    <source>
        <dbReference type="ARBA" id="ARBA00001400"/>
    </source>
</evidence>
<dbReference type="HAMAP" id="MF_00148">
    <property type="entry name" value="UDG"/>
    <property type="match status" value="1"/>
</dbReference>
<dbReference type="InterPro" id="IPR036895">
    <property type="entry name" value="Uracil-DNA_glycosylase-like_sf"/>
</dbReference>
<dbReference type="Proteomes" id="UP000092573">
    <property type="component" value="Chromosome"/>
</dbReference>
<evidence type="ECO:0000256" key="10">
    <source>
        <dbReference type="PROSITE-ProRule" id="PRU10072"/>
    </source>
</evidence>
<comment type="subcellular location">
    <subcellularLocation>
        <location evidence="9">Cytoplasm</location>
    </subcellularLocation>
</comment>
<dbReference type="STRING" id="1462996.AWM70_10950"/>
<dbReference type="OrthoDB" id="9804372at2"/>
<dbReference type="GO" id="GO:0097510">
    <property type="term" value="P:base-excision repair, AP site formation via deaminated base removal"/>
    <property type="evidence" value="ECO:0007669"/>
    <property type="project" value="TreeGrafter"/>
</dbReference>
<keyword evidence="7 9" id="KW-0378">Hydrolase</keyword>
<dbReference type="GO" id="GO:0005737">
    <property type="term" value="C:cytoplasm"/>
    <property type="evidence" value="ECO:0007669"/>
    <property type="project" value="UniProtKB-SubCell"/>
</dbReference>
<dbReference type="KEGG" id="pyg:AWM70_10950"/>
<evidence type="ECO:0000313" key="13">
    <source>
        <dbReference type="EMBL" id="ANS75057.1"/>
    </source>
</evidence>
<feature type="domain" description="Uracil-DNA glycosylase-like" evidence="12">
    <location>
        <begin position="47"/>
        <end position="207"/>
    </location>
</feature>
<feature type="active site" description="Proton acceptor" evidence="9 10">
    <location>
        <position position="62"/>
    </location>
</feature>
<name>A0A1B1N0U6_9BACL</name>
<dbReference type="Pfam" id="PF03167">
    <property type="entry name" value="UDG"/>
    <property type="match status" value="1"/>
</dbReference>
<evidence type="ECO:0000259" key="12">
    <source>
        <dbReference type="SMART" id="SM00986"/>
    </source>
</evidence>
<keyword evidence="8 9" id="KW-0234">DNA repair</keyword>
<keyword evidence="6 9" id="KW-0227">DNA damage</keyword>
<dbReference type="NCBIfam" id="TIGR00628">
    <property type="entry name" value="ung"/>
    <property type="match status" value="1"/>
</dbReference>
<dbReference type="RefSeq" id="WP_068696335.1">
    <property type="nucleotide sequence ID" value="NZ_CP014167.1"/>
</dbReference>
<dbReference type="CDD" id="cd10027">
    <property type="entry name" value="UDG-F1-like"/>
    <property type="match status" value="1"/>
</dbReference>
<reference evidence="13 14" key="1">
    <citation type="submission" date="2016-01" db="EMBL/GenBank/DDBJ databases">
        <title>Complete Genome Sequence of Paenibacillus yonginensis DCY84, a novel Plant Growth-Promoting Bacteria with Elicitation of Induced Systemic Resistance.</title>
        <authorList>
            <person name="Kim Y.J."/>
            <person name="Yang D.C."/>
            <person name="Sukweenadhi J."/>
        </authorList>
    </citation>
    <scope>NUCLEOTIDE SEQUENCE [LARGE SCALE GENOMIC DNA]</scope>
    <source>
        <strain evidence="13 14">DCY84</strain>
    </source>
</reference>
<dbReference type="InterPro" id="IPR002043">
    <property type="entry name" value="UDG_fam1"/>
</dbReference>
<dbReference type="AlphaFoldDB" id="A0A1B1N0U6"/>
<dbReference type="InterPro" id="IPR018085">
    <property type="entry name" value="Ura-DNA_Glyclase_AS"/>
</dbReference>
<evidence type="ECO:0000313" key="14">
    <source>
        <dbReference type="Proteomes" id="UP000092573"/>
    </source>
</evidence>
<comment type="similarity">
    <text evidence="3 9 11">Belongs to the uracil-DNA glycosylase (UDG) superfamily. UNG family.</text>
</comment>
<dbReference type="SMART" id="SM00986">
    <property type="entry name" value="UDG"/>
    <property type="match status" value="1"/>
</dbReference>
<keyword evidence="9" id="KW-0963">Cytoplasm</keyword>
<dbReference type="EMBL" id="CP014167">
    <property type="protein sequence ID" value="ANS75057.1"/>
    <property type="molecule type" value="Genomic_DNA"/>
</dbReference>
<proteinExistence type="inferred from homology"/>
<evidence type="ECO:0000256" key="5">
    <source>
        <dbReference type="ARBA" id="ARBA00018429"/>
    </source>
</evidence>
<evidence type="ECO:0000256" key="2">
    <source>
        <dbReference type="ARBA" id="ARBA00002631"/>
    </source>
</evidence>
<dbReference type="InterPro" id="IPR005122">
    <property type="entry name" value="Uracil-DNA_glycosylase-like"/>
</dbReference>
<evidence type="ECO:0000256" key="3">
    <source>
        <dbReference type="ARBA" id="ARBA00008184"/>
    </source>
</evidence>
<evidence type="ECO:0000256" key="9">
    <source>
        <dbReference type="HAMAP-Rule" id="MF_00148"/>
    </source>
</evidence>
<comment type="catalytic activity">
    <reaction evidence="1 9 11">
        <text>Hydrolyzes single-stranded DNA or mismatched double-stranded DNA and polynucleotides, releasing free uracil.</text>
        <dbReference type="EC" id="3.2.2.27"/>
    </reaction>
</comment>
<accession>A0A1B1N0U6</accession>
<dbReference type="Gene3D" id="3.40.470.10">
    <property type="entry name" value="Uracil-DNA glycosylase-like domain"/>
    <property type="match status" value="1"/>
</dbReference>
<dbReference type="PANTHER" id="PTHR11264:SF0">
    <property type="entry name" value="URACIL-DNA GLYCOSYLASE"/>
    <property type="match status" value="1"/>
</dbReference>
<dbReference type="PANTHER" id="PTHR11264">
    <property type="entry name" value="URACIL-DNA GLYCOSYLASE"/>
    <property type="match status" value="1"/>
</dbReference>
<evidence type="ECO:0000256" key="7">
    <source>
        <dbReference type="ARBA" id="ARBA00022801"/>
    </source>
</evidence>
<dbReference type="SMART" id="SM00987">
    <property type="entry name" value="UreE_C"/>
    <property type="match status" value="1"/>
</dbReference>
<dbReference type="NCBIfam" id="NF003588">
    <property type="entry name" value="PRK05254.1-1"/>
    <property type="match status" value="1"/>
</dbReference>
<dbReference type="NCBIfam" id="NF003592">
    <property type="entry name" value="PRK05254.1-5"/>
    <property type="match status" value="1"/>
</dbReference>
<evidence type="ECO:0000256" key="8">
    <source>
        <dbReference type="ARBA" id="ARBA00023204"/>
    </source>
</evidence>
<dbReference type="NCBIfam" id="NF003589">
    <property type="entry name" value="PRK05254.1-2"/>
    <property type="match status" value="1"/>
</dbReference>
<organism evidence="13 14">
    <name type="scientific">Paenibacillus yonginensis</name>
    <dbReference type="NCBI Taxonomy" id="1462996"/>
    <lineage>
        <taxon>Bacteria</taxon>
        <taxon>Bacillati</taxon>
        <taxon>Bacillota</taxon>
        <taxon>Bacilli</taxon>
        <taxon>Bacillales</taxon>
        <taxon>Paenibacillaceae</taxon>
        <taxon>Paenibacillus</taxon>
    </lineage>
</organism>
<dbReference type="NCBIfam" id="NF003591">
    <property type="entry name" value="PRK05254.1-4"/>
    <property type="match status" value="1"/>
</dbReference>
<keyword evidence="14" id="KW-1185">Reference proteome</keyword>
<evidence type="ECO:0000256" key="4">
    <source>
        <dbReference type="ARBA" id="ARBA00012030"/>
    </source>
</evidence>
<dbReference type="PROSITE" id="PS00130">
    <property type="entry name" value="U_DNA_GLYCOSYLASE"/>
    <property type="match status" value="1"/>
</dbReference>
<comment type="function">
    <text evidence="2 9 11">Excises uracil residues from the DNA which can arise as a result of misincorporation of dUMP residues by DNA polymerase or due to deamination of cytosine.</text>
</comment>
<gene>
    <name evidence="9" type="primary">ung</name>
    <name evidence="13" type="ORF">AWM70_10950</name>
</gene>
<evidence type="ECO:0000256" key="6">
    <source>
        <dbReference type="ARBA" id="ARBA00022763"/>
    </source>
</evidence>
<dbReference type="EC" id="3.2.2.27" evidence="4 9"/>
<protein>
    <recommendedName>
        <fullName evidence="5 9">Uracil-DNA glycosylase</fullName>
        <shortName evidence="9">UDG</shortName>
        <ecNumber evidence="4 9">3.2.2.27</ecNumber>
    </recommendedName>
</protein>